<dbReference type="GO" id="GO:0009228">
    <property type="term" value="P:thiamine biosynthetic process"/>
    <property type="evidence" value="ECO:0007669"/>
    <property type="project" value="UniProtKB-KW"/>
</dbReference>
<dbReference type="GO" id="GO:0016491">
    <property type="term" value="F:oxidoreductase activity"/>
    <property type="evidence" value="ECO:0007669"/>
    <property type="project" value="UniProtKB-KW"/>
</dbReference>
<dbReference type="InterPro" id="IPR036188">
    <property type="entry name" value="FAD/NAD-bd_sf"/>
</dbReference>
<dbReference type="NCBIfam" id="TIGR02352">
    <property type="entry name" value="thiamin_ThiO"/>
    <property type="match status" value="1"/>
</dbReference>
<dbReference type="InterPro" id="IPR012727">
    <property type="entry name" value="Gly_oxidase_ThiO"/>
</dbReference>
<evidence type="ECO:0000256" key="1">
    <source>
        <dbReference type="ARBA" id="ARBA00004948"/>
    </source>
</evidence>
<dbReference type="AlphaFoldDB" id="A0A191ZGX6"/>
<sequence>MFAGAVLSQADCIIVGSGIAGLATALRLRQSGLDVLLVERGAVGKEASWAGGGIVCPLYGWRYPEPVMRLAARGMRTYPAFIESLSELSDIDPEFHPSGMLILDPFEQGEQPTELLDWAKRQNQTAEISSAAEHFPHLDDRMALWLPDVHNTRNPRLLQALNQAATRMGVRIVEQTAVQQILTEHERVVGIETTSGTMHAPRVLVAAGAWSGLLTPGLSPASVFPVRGQMLRFDHSPANGLPTILMEDGVYLIPRRDGSVVVGSTVEHAGFDKHTTEEAIRHLHAKAIALWPNLAHAPISHQWSGLRPGTTDELPYLGAHPEISGLFVSTGFYRNGLAMGPAVAEIMANLILSRPIDLDLTDYRLNRPTTYGD</sequence>
<dbReference type="Proteomes" id="UP000078596">
    <property type="component" value="Chromosome"/>
</dbReference>
<dbReference type="OrthoDB" id="9805337at2"/>
<evidence type="ECO:0000256" key="2">
    <source>
        <dbReference type="ARBA" id="ARBA00022977"/>
    </source>
</evidence>
<dbReference type="STRING" id="1860122.A9404_06710"/>
<dbReference type="PANTHER" id="PTHR13847">
    <property type="entry name" value="SARCOSINE DEHYDROGENASE-RELATED"/>
    <property type="match status" value="1"/>
</dbReference>
<evidence type="ECO:0000313" key="5">
    <source>
        <dbReference type="EMBL" id="ANJ67115.1"/>
    </source>
</evidence>
<feature type="domain" description="FAD dependent oxidoreductase" evidence="4">
    <location>
        <begin position="11"/>
        <end position="350"/>
    </location>
</feature>
<dbReference type="Gene3D" id="3.50.50.60">
    <property type="entry name" value="FAD/NAD(P)-binding domain"/>
    <property type="match status" value="1"/>
</dbReference>
<dbReference type="KEGG" id="haz:A9404_06710"/>
<gene>
    <name evidence="5" type="ORF">A9404_06710</name>
</gene>
<name>A0A191ZGX6_9GAMM</name>
<keyword evidence="6" id="KW-1185">Reference proteome</keyword>
<proteinExistence type="predicted"/>
<dbReference type="Pfam" id="PF01266">
    <property type="entry name" value="DAO"/>
    <property type="match status" value="1"/>
</dbReference>
<dbReference type="SUPFAM" id="SSF54373">
    <property type="entry name" value="FAD-linked reductases, C-terminal domain"/>
    <property type="match status" value="1"/>
</dbReference>
<dbReference type="GO" id="GO:0009229">
    <property type="term" value="P:thiamine diphosphate biosynthetic process"/>
    <property type="evidence" value="ECO:0007669"/>
    <property type="project" value="UniProtKB-UniPathway"/>
</dbReference>
<dbReference type="UniPathway" id="UPA00060"/>
<keyword evidence="2" id="KW-0784">Thiamine biosynthesis</keyword>
<dbReference type="GO" id="GO:0050660">
    <property type="term" value="F:flavin adenine dinucleotide binding"/>
    <property type="evidence" value="ECO:0007669"/>
    <property type="project" value="InterPro"/>
</dbReference>
<organism evidence="5 6">
    <name type="scientific">Halothiobacillus diazotrophicus</name>
    <dbReference type="NCBI Taxonomy" id="1860122"/>
    <lineage>
        <taxon>Bacteria</taxon>
        <taxon>Pseudomonadati</taxon>
        <taxon>Pseudomonadota</taxon>
        <taxon>Gammaproteobacteria</taxon>
        <taxon>Chromatiales</taxon>
        <taxon>Halothiobacillaceae</taxon>
        <taxon>Halothiobacillus</taxon>
    </lineage>
</organism>
<accession>A0A191ZGX6</accession>
<dbReference type="PANTHER" id="PTHR13847:SF289">
    <property type="entry name" value="GLYCINE OXIDASE"/>
    <property type="match status" value="1"/>
</dbReference>
<reference evidence="5 6" key="1">
    <citation type="submission" date="2016-06" db="EMBL/GenBank/DDBJ databases">
        <title>Insight into the functional genes involving in sulfur oxidation in Pearl River water.</title>
        <authorList>
            <person name="Luo J."/>
            <person name="Tan X."/>
            <person name="Lin W."/>
        </authorList>
    </citation>
    <scope>NUCLEOTIDE SEQUENCE [LARGE SCALE GENOMIC DNA]</scope>
    <source>
        <strain evidence="5 6">LS2</strain>
    </source>
</reference>
<evidence type="ECO:0000313" key="6">
    <source>
        <dbReference type="Proteomes" id="UP000078596"/>
    </source>
</evidence>
<protein>
    <submittedName>
        <fullName evidence="5">Glycine oxidase ThiO</fullName>
    </submittedName>
</protein>
<dbReference type="Gene3D" id="3.30.9.10">
    <property type="entry name" value="D-Amino Acid Oxidase, subunit A, domain 2"/>
    <property type="match status" value="1"/>
</dbReference>
<evidence type="ECO:0000256" key="3">
    <source>
        <dbReference type="ARBA" id="ARBA00023002"/>
    </source>
</evidence>
<dbReference type="GO" id="GO:0005737">
    <property type="term" value="C:cytoplasm"/>
    <property type="evidence" value="ECO:0007669"/>
    <property type="project" value="TreeGrafter"/>
</dbReference>
<dbReference type="InterPro" id="IPR006076">
    <property type="entry name" value="FAD-dep_OxRdtase"/>
</dbReference>
<keyword evidence="3" id="KW-0560">Oxidoreductase</keyword>
<dbReference type="SUPFAM" id="SSF51905">
    <property type="entry name" value="FAD/NAD(P)-binding domain"/>
    <property type="match status" value="1"/>
</dbReference>
<evidence type="ECO:0000259" key="4">
    <source>
        <dbReference type="Pfam" id="PF01266"/>
    </source>
</evidence>
<comment type="pathway">
    <text evidence="1">Cofactor biosynthesis; thiamine diphosphate biosynthesis.</text>
</comment>
<dbReference type="EMBL" id="CP016027">
    <property type="protein sequence ID" value="ANJ67115.1"/>
    <property type="molecule type" value="Genomic_DNA"/>
</dbReference>